<dbReference type="RefSeq" id="WP_379160422.1">
    <property type="nucleotide sequence ID" value="NZ_JBHSRJ010000009.1"/>
</dbReference>
<gene>
    <name evidence="2" type="ORF">ACFPYL_23505</name>
</gene>
<name>A0ABW1LRJ1_9ACTN</name>
<reference evidence="3" key="1">
    <citation type="journal article" date="2019" name="Int. J. Syst. Evol. Microbiol.">
        <title>The Global Catalogue of Microorganisms (GCM) 10K type strain sequencing project: providing services to taxonomists for standard genome sequencing and annotation.</title>
        <authorList>
            <consortium name="The Broad Institute Genomics Platform"/>
            <consortium name="The Broad Institute Genome Sequencing Center for Infectious Disease"/>
            <person name="Wu L."/>
            <person name="Ma J."/>
        </authorList>
    </citation>
    <scope>NUCLEOTIDE SEQUENCE [LARGE SCALE GENOMIC DNA]</scope>
    <source>
        <strain evidence="3">CCUG 54522</strain>
    </source>
</reference>
<organism evidence="2 3">
    <name type="scientific">Nocardioides hankookensis</name>
    <dbReference type="NCBI Taxonomy" id="443157"/>
    <lineage>
        <taxon>Bacteria</taxon>
        <taxon>Bacillati</taxon>
        <taxon>Actinomycetota</taxon>
        <taxon>Actinomycetes</taxon>
        <taxon>Propionibacteriales</taxon>
        <taxon>Nocardioidaceae</taxon>
        <taxon>Nocardioides</taxon>
    </lineage>
</organism>
<feature type="region of interest" description="Disordered" evidence="1">
    <location>
        <begin position="35"/>
        <end position="54"/>
    </location>
</feature>
<dbReference type="EMBL" id="JBHSRJ010000009">
    <property type="protein sequence ID" value="MFC6046071.1"/>
    <property type="molecule type" value="Genomic_DNA"/>
</dbReference>
<keyword evidence="3" id="KW-1185">Reference proteome</keyword>
<evidence type="ECO:0000313" key="3">
    <source>
        <dbReference type="Proteomes" id="UP001596135"/>
    </source>
</evidence>
<proteinExistence type="predicted"/>
<evidence type="ECO:0000313" key="2">
    <source>
        <dbReference type="EMBL" id="MFC6046071.1"/>
    </source>
</evidence>
<sequence length="54" mass="6126">MTMIASISIADPTTALMLAALDVDQYGAVRSARSGLRRRQRRFQRHARLRKQLA</sequence>
<dbReference type="Proteomes" id="UP001596135">
    <property type="component" value="Unassembled WGS sequence"/>
</dbReference>
<protein>
    <submittedName>
        <fullName evidence="2">Uncharacterized protein</fullName>
    </submittedName>
</protein>
<comment type="caution">
    <text evidence="2">The sequence shown here is derived from an EMBL/GenBank/DDBJ whole genome shotgun (WGS) entry which is preliminary data.</text>
</comment>
<accession>A0ABW1LRJ1</accession>
<evidence type="ECO:0000256" key="1">
    <source>
        <dbReference type="SAM" id="MobiDB-lite"/>
    </source>
</evidence>